<evidence type="ECO:0000313" key="1">
    <source>
        <dbReference type="EMBL" id="GLS74623.1"/>
    </source>
</evidence>
<dbReference type="Proteomes" id="UP001157440">
    <property type="component" value="Unassembled WGS sequence"/>
</dbReference>
<reference evidence="2" key="1">
    <citation type="journal article" date="2019" name="Int. J. Syst. Evol. Microbiol.">
        <title>The Global Catalogue of Microorganisms (GCM) 10K type strain sequencing project: providing services to taxonomists for standard genome sequencing and annotation.</title>
        <authorList>
            <consortium name="The Broad Institute Genomics Platform"/>
            <consortium name="The Broad Institute Genome Sequencing Center for Infectious Disease"/>
            <person name="Wu L."/>
            <person name="Ma J."/>
        </authorList>
    </citation>
    <scope>NUCLEOTIDE SEQUENCE [LARGE SCALE GENOMIC DNA]</scope>
    <source>
        <strain evidence="2">NBRC 103632</strain>
    </source>
</reference>
<gene>
    <name evidence="1" type="ORF">GCM10007890_66410</name>
</gene>
<organism evidence="1 2">
    <name type="scientific">Methylobacterium tardum</name>
    <dbReference type="NCBI Taxonomy" id="374432"/>
    <lineage>
        <taxon>Bacteria</taxon>
        <taxon>Pseudomonadati</taxon>
        <taxon>Pseudomonadota</taxon>
        <taxon>Alphaproteobacteria</taxon>
        <taxon>Hyphomicrobiales</taxon>
        <taxon>Methylobacteriaceae</taxon>
        <taxon>Methylobacterium</taxon>
    </lineage>
</organism>
<name>A0AA37WXQ4_9HYPH</name>
<keyword evidence="2" id="KW-1185">Reference proteome</keyword>
<dbReference type="EMBL" id="BSPL01000049">
    <property type="protein sequence ID" value="GLS74623.1"/>
    <property type="molecule type" value="Genomic_DNA"/>
</dbReference>
<proteinExistence type="predicted"/>
<accession>A0AA37WXQ4</accession>
<comment type="caution">
    <text evidence="1">The sequence shown here is derived from an EMBL/GenBank/DDBJ whole genome shotgun (WGS) entry which is preliminary data.</text>
</comment>
<protein>
    <submittedName>
        <fullName evidence="1">Uncharacterized protein</fullName>
    </submittedName>
</protein>
<dbReference type="RefSeq" id="WP_238200333.1">
    <property type="nucleotide sequence ID" value="NZ_BPQZ01000083.1"/>
</dbReference>
<dbReference type="AlphaFoldDB" id="A0AA37WXQ4"/>
<sequence length="61" mass="6922">MLVDFDPMIEAVEALIALGYTVMPDEDFERWRVDGGEWITLGDLLTLARRRGLMDGPGRLQ</sequence>
<evidence type="ECO:0000313" key="2">
    <source>
        <dbReference type="Proteomes" id="UP001157440"/>
    </source>
</evidence>